<dbReference type="InterPro" id="IPR036047">
    <property type="entry name" value="F-box-like_dom_sf"/>
</dbReference>
<dbReference type="EMBL" id="JBCNJP010000027">
    <property type="protein sequence ID" value="KAK9051990.1"/>
    <property type="molecule type" value="Genomic_DNA"/>
</dbReference>
<protein>
    <recommendedName>
        <fullName evidence="1">F-box domain-containing protein</fullName>
    </recommendedName>
</protein>
<dbReference type="PANTHER" id="PTHR31672:SF10">
    <property type="entry name" value="F-BOX DOMAIN-CONTAINING PROTEIN"/>
    <property type="match status" value="1"/>
</dbReference>
<comment type="caution">
    <text evidence="2">The sequence shown here is derived from an EMBL/GenBank/DDBJ whole genome shotgun (WGS) entry which is preliminary data.</text>
</comment>
<organism evidence="2 3">
    <name type="scientific">Deinandra increscens subsp. villosa</name>
    <dbReference type="NCBI Taxonomy" id="3103831"/>
    <lineage>
        <taxon>Eukaryota</taxon>
        <taxon>Viridiplantae</taxon>
        <taxon>Streptophyta</taxon>
        <taxon>Embryophyta</taxon>
        <taxon>Tracheophyta</taxon>
        <taxon>Spermatophyta</taxon>
        <taxon>Magnoliopsida</taxon>
        <taxon>eudicotyledons</taxon>
        <taxon>Gunneridae</taxon>
        <taxon>Pentapetalae</taxon>
        <taxon>asterids</taxon>
        <taxon>campanulids</taxon>
        <taxon>Asterales</taxon>
        <taxon>Asteraceae</taxon>
        <taxon>Asteroideae</taxon>
        <taxon>Heliantheae alliance</taxon>
        <taxon>Madieae</taxon>
        <taxon>Madiinae</taxon>
        <taxon>Deinandra</taxon>
    </lineage>
</organism>
<dbReference type="SMART" id="SM00256">
    <property type="entry name" value="FBOX"/>
    <property type="match status" value="1"/>
</dbReference>
<dbReference type="NCBIfam" id="TIGR01640">
    <property type="entry name" value="F_box_assoc_1"/>
    <property type="match status" value="1"/>
</dbReference>
<evidence type="ECO:0000313" key="2">
    <source>
        <dbReference type="EMBL" id="KAK9051990.1"/>
    </source>
</evidence>
<dbReference type="Pfam" id="PF00646">
    <property type="entry name" value="F-box"/>
    <property type="match status" value="1"/>
</dbReference>
<dbReference type="SUPFAM" id="SSF81383">
    <property type="entry name" value="F-box domain"/>
    <property type="match status" value="1"/>
</dbReference>
<proteinExistence type="predicted"/>
<dbReference type="Gene3D" id="1.20.1280.50">
    <property type="match status" value="1"/>
</dbReference>
<evidence type="ECO:0000313" key="3">
    <source>
        <dbReference type="Proteomes" id="UP001408789"/>
    </source>
</evidence>
<dbReference type="InterPro" id="IPR006527">
    <property type="entry name" value="F-box-assoc_dom_typ1"/>
</dbReference>
<dbReference type="Pfam" id="PF07734">
    <property type="entry name" value="FBA_1"/>
    <property type="match status" value="1"/>
</dbReference>
<dbReference type="PANTHER" id="PTHR31672">
    <property type="entry name" value="BNACNNG10540D PROTEIN"/>
    <property type="match status" value="1"/>
</dbReference>
<dbReference type="AlphaFoldDB" id="A0AAP0GLJ2"/>
<accession>A0AAP0GLJ2</accession>
<evidence type="ECO:0000259" key="1">
    <source>
        <dbReference type="SMART" id="SM00256"/>
    </source>
</evidence>
<reference evidence="2 3" key="1">
    <citation type="submission" date="2024-04" db="EMBL/GenBank/DDBJ databases">
        <title>The reference genome of an endangered Asteraceae, Deinandra increscens subsp. villosa, native to the Central Coast of California.</title>
        <authorList>
            <person name="Guilliams M."/>
            <person name="Hasenstab-Lehman K."/>
            <person name="Meyer R."/>
            <person name="Mcevoy S."/>
        </authorList>
    </citation>
    <scope>NUCLEOTIDE SEQUENCE [LARGE SCALE GENOMIC DNA]</scope>
    <source>
        <tissue evidence="2">Leaf</tissue>
    </source>
</reference>
<keyword evidence="3" id="KW-1185">Reference proteome</keyword>
<gene>
    <name evidence="2" type="ORF">SSX86_028618</name>
</gene>
<name>A0AAP0GLJ2_9ASTR</name>
<dbReference type="Proteomes" id="UP001408789">
    <property type="component" value="Unassembled WGS sequence"/>
</dbReference>
<dbReference type="InterPro" id="IPR050796">
    <property type="entry name" value="SCF_F-box_component"/>
</dbReference>
<sequence length="371" mass="42331">MSDYFPRDLQLQILKRLLLHSILTCRSVCKSWNSLLTTHDFISAHLKFAESSTNHPGIQSLFIRYFDRTRRIEQYVTGKDDETFGLHFSNIEFPYTSAYFTVIGYCDGVVCLTDDVLDPMYHHMVTLWNPSIRKTVRVVTVPNCDQTRRDQGTTVLGFGVCPRTHDPKVIRIMYYKDIQNSPSVEVFSLASNAWRKPRGGNLNRPRKTIRISWSQVCLNGFVHWVVCDKQIETSPRCLIMSFDLARELFDEMSLPDALVCEDISNLAMSSRKGQLTVLEYDMGKGKECCGVWVMNGFGVAGSWERLYVIRLPGVLRKAVGFRMNGEIVLALKNHELVYVECTGSVKSLGIYGSIRSFFLGSYVESLILINQ</sequence>
<feature type="domain" description="F-box" evidence="1">
    <location>
        <begin position="5"/>
        <end position="45"/>
    </location>
</feature>
<dbReference type="InterPro" id="IPR001810">
    <property type="entry name" value="F-box_dom"/>
</dbReference>
<dbReference type="InterPro" id="IPR017451">
    <property type="entry name" value="F-box-assoc_interact_dom"/>
</dbReference>